<organism evidence="2 3">
    <name type="scientific">Candidatus Dormiibacter inghamiae</name>
    <dbReference type="NCBI Taxonomy" id="3127013"/>
    <lineage>
        <taxon>Bacteria</taxon>
        <taxon>Bacillati</taxon>
        <taxon>Candidatus Dormiibacterota</taxon>
        <taxon>Candidatus Dormibacteria</taxon>
        <taxon>Candidatus Dormibacterales</taxon>
        <taxon>Candidatus Dormibacteraceae</taxon>
        <taxon>Candidatus Dormiibacter</taxon>
    </lineage>
</organism>
<dbReference type="Pfam" id="PF00583">
    <property type="entry name" value="Acetyltransf_1"/>
    <property type="match status" value="1"/>
</dbReference>
<gene>
    <name evidence="2" type="ORF">JF888_11890</name>
</gene>
<dbReference type="InterPro" id="IPR016181">
    <property type="entry name" value="Acyl_CoA_acyltransferase"/>
</dbReference>
<dbReference type="PROSITE" id="PS51186">
    <property type="entry name" value="GNAT"/>
    <property type="match status" value="1"/>
</dbReference>
<comment type="caution">
    <text evidence="2">The sequence shown here is derived from an EMBL/GenBank/DDBJ whole genome shotgun (WGS) entry which is preliminary data.</text>
</comment>
<dbReference type="EMBL" id="JAEKNQ010000044">
    <property type="protein sequence ID" value="MBJ7603877.1"/>
    <property type="molecule type" value="Genomic_DNA"/>
</dbReference>
<dbReference type="GO" id="GO:0016747">
    <property type="term" value="F:acyltransferase activity, transferring groups other than amino-acyl groups"/>
    <property type="evidence" value="ECO:0007669"/>
    <property type="project" value="InterPro"/>
</dbReference>
<dbReference type="RefSeq" id="WP_338180604.1">
    <property type="nucleotide sequence ID" value="NZ_JAEKNQ010000044.1"/>
</dbReference>
<proteinExistence type="predicted"/>
<dbReference type="InterPro" id="IPR000182">
    <property type="entry name" value="GNAT_dom"/>
</dbReference>
<evidence type="ECO:0000313" key="2">
    <source>
        <dbReference type="EMBL" id="MBJ7603877.1"/>
    </source>
</evidence>
<dbReference type="SUPFAM" id="SSF55729">
    <property type="entry name" value="Acyl-CoA N-acyltransferases (Nat)"/>
    <property type="match status" value="1"/>
</dbReference>
<sequence>MGDAGSRYEREVRLRDVTRVHVRPIRPDDEPLLQDAVAHMSERSVYFRFFSPLKRLPEAMARKLARVDYKDRFALVAYCRQGGQERIVGVARYDRAAGTDAAEVAVAVVDEVQRQGLGSQLLSLLAQVAREHGLKTFTLIVLPENQSMLALLRKLGWIHRAVFRGGLYEISFEI</sequence>
<name>A0A934NHR3_9BACT</name>
<dbReference type="Gene3D" id="3.40.630.30">
    <property type="match status" value="1"/>
</dbReference>
<reference evidence="2 3" key="1">
    <citation type="submission" date="2020-10" db="EMBL/GenBank/DDBJ databases">
        <title>Ca. Dormibacterota MAGs.</title>
        <authorList>
            <person name="Montgomery K."/>
        </authorList>
    </citation>
    <scope>NUCLEOTIDE SEQUENCE [LARGE SCALE GENOMIC DNA]</scope>
    <source>
        <strain evidence="2">SC8811_S16_3</strain>
    </source>
</reference>
<dbReference type="PANTHER" id="PTHR43072">
    <property type="entry name" value="N-ACETYLTRANSFERASE"/>
    <property type="match status" value="1"/>
</dbReference>
<evidence type="ECO:0000259" key="1">
    <source>
        <dbReference type="PROSITE" id="PS51186"/>
    </source>
</evidence>
<accession>A0A934NHR3</accession>
<feature type="domain" description="N-acetyltransferase" evidence="1">
    <location>
        <begin position="20"/>
        <end position="174"/>
    </location>
</feature>
<dbReference type="Proteomes" id="UP000620075">
    <property type="component" value="Unassembled WGS sequence"/>
</dbReference>
<protein>
    <submittedName>
        <fullName evidence="2">GNAT family N-acetyltransferase</fullName>
    </submittedName>
</protein>
<evidence type="ECO:0000313" key="3">
    <source>
        <dbReference type="Proteomes" id="UP000620075"/>
    </source>
</evidence>
<dbReference type="AlphaFoldDB" id="A0A934NHR3"/>